<dbReference type="AlphaFoldDB" id="A0A377Y631"/>
<protein>
    <submittedName>
        <fullName evidence="2">Uncharacterized protein</fullName>
    </submittedName>
</protein>
<dbReference type="EMBL" id="UGLJ01000002">
    <property type="protein sequence ID" value="STT94744.1"/>
    <property type="molecule type" value="Genomic_DNA"/>
</dbReference>
<evidence type="ECO:0000313" key="1">
    <source>
        <dbReference type="EMBL" id="STT94744.1"/>
    </source>
</evidence>
<reference evidence="2 3" key="1">
    <citation type="submission" date="2018-06" db="EMBL/GenBank/DDBJ databases">
        <authorList>
            <consortium name="Pathogen Informatics"/>
            <person name="Doyle S."/>
        </authorList>
    </citation>
    <scope>NUCLEOTIDE SEQUENCE [LARGE SCALE GENOMIC DNA]</scope>
    <source>
        <strain evidence="2 3">NCTC5052</strain>
    </source>
</reference>
<evidence type="ECO:0000313" key="3">
    <source>
        <dbReference type="Proteomes" id="UP000254103"/>
    </source>
</evidence>
<evidence type="ECO:0000313" key="2">
    <source>
        <dbReference type="EMBL" id="STT96338.1"/>
    </source>
</evidence>
<dbReference type="Proteomes" id="UP000254103">
    <property type="component" value="Unassembled WGS sequence"/>
</dbReference>
<sequence length="68" mass="7363">MRILNSFKKSQAATKATLIVNGKFDKAAIMRAAWAEAKGFASLPKNSGRKACEFFAAALKSTWKLAKA</sequence>
<gene>
    <name evidence="1" type="ORF">NCTC5052_03187</name>
    <name evidence="2" type="ORF">NCTC5052_04884</name>
</gene>
<dbReference type="EMBL" id="UGLJ01000002">
    <property type="protein sequence ID" value="STT96338.1"/>
    <property type="molecule type" value="Genomic_DNA"/>
</dbReference>
<proteinExistence type="predicted"/>
<dbReference type="RefSeq" id="WP_115233730.1">
    <property type="nucleotide sequence ID" value="NZ_CP128444.1"/>
</dbReference>
<name>A0A377Y631_KLEPN</name>
<accession>A0A377Y631</accession>
<organism evidence="2 3">
    <name type="scientific">Klebsiella pneumoniae</name>
    <dbReference type="NCBI Taxonomy" id="573"/>
    <lineage>
        <taxon>Bacteria</taxon>
        <taxon>Pseudomonadati</taxon>
        <taxon>Pseudomonadota</taxon>
        <taxon>Gammaproteobacteria</taxon>
        <taxon>Enterobacterales</taxon>
        <taxon>Enterobacteriaceae</taxon>
        <taxon>Klebsiella/Raoultella group</taxon>
        <taxon>Klebsiella</taxon>
        <taxon>Klebsiella pneumoniae complex</taxon>
    </lineage>
</organism>